<evidence type="ECO:0000259" key="5">
    <source>
        <dbReference type="PROSITE" id="PS50104"/>
    </source>
</evidence>
<dbReference type="SUPFAM" id="SSF52058">
    <property type="entry name" value="L domain-like"/>
    <property type="match status" value="1"/>
</dbReference>
<feature type="domain" description="TIR" evidence="5">
    <location>
        <begin position="8"/>
        <end position="185"/>
    </location>
</feature>
<proteinExistence type="predicted"/>
<dbReference type="InterPro" id="IPR002182">
    <property type="entry name" value="NB-ARC"/>
</dbReference>
<evidence type="ECO:0000256" key="1">
    <source>
        <dbReference type="ARBA" id="ARBA00022614"/>
    </source>
</evidence>
<dbReference type="GO" id="GO:0006952">
    <property type="term" value="P:defense response"/>
    <property type="evidence" value="ECO:0007669"/>
    <property type="project" value="UniProtKB-KW"/>
</dbReference>
<gene>
    <name evidence="6" type="ORF">TSUD_285490</name>
</gene>
<dbReference type="InterPro" id="IPR042197">
    <property type="entry name" value="Apaf_helical"/>
</dbReference>
<reference evidence="7" key="1">
    <citation type="journal article" date="2017" name="Front. Plant Sci.">
        <title>Climate Clever Clovers: New Paradigm to Reduce the Environmental Footprint of Ruminants by Breeding Low Methanogenic Forages Utilizing Haplotype Variation.</title>
        <authorList>
            <person name="Kaur P."/>
            <person name="Appels R."/>
            <person name="Bayer P.E."/>
            <person name="Keeble-Gagnere G."/>
            <person name="Wang J."/>
            <person name="Hirakawa H."/>
            <person name="Shirasawa K."/>
            <person name="Vercoe P."/>
            <person name="Stefanova K."/>
            <person name="Durmic Z."/>
            <person name="Nichols P."/>
            <person name="Revell C."/>
            <person name="Isobe S.N."/>
            <person name="Edwards D."/>
            <person name="Erskine W."/>
        </authorList>
    </citation>
    <scope>NUCLEOTIDE SEQUENCE [LARGE SCALE GENOMIC DNA]</scope>
    <source>
        <strain evidence="7">cv. Daliak</strain>
    </source>
</reference>
<dbReference type="SMART" id="SM00255">
    <property type="entry name" value="TIR"/>
    <property type="match status" value="1"/>
</dbReference>
<dbReference type="Gene3D" id="3.80.10.10">
    <property type="entry name" value="Ribonuclease Inhibitor"/>
    <property type="match status" value="1"/>
</dbReference>
<dbReference type="Pfam" id="PF00931">
    <property type="entry name" value="NB-ARC"/>
    <property type="match status" value="1"/>
</dbReference>
<dbReference type="InterPro" id="IPR000157">
    <property type="entry name" value="TIR_dom"/>
</dbReference>
<dbReference type="InterPro" id="IPR027417">
    <property type="entry name" value="P-loop_NTPase"/>
</dbReference>
<keyword evidence="7" id="KW-1185">Reference proteome</keyword>
<keyword evidence="2" id="KW-0677">Repeat</keyword>
<dbReference type="InterPro" id="IPR044974">
    <property type="entry name" value="Disease_R_plants"/>
</dbReference>
<dbReference type="FunFam" id="3.40.50.10140:FF:000007">
    <property type="entry name" value="Disease resistance protein (TIR-NBS-LRR class)"/>
    <property type="match status" value="1"/>
</dbReference>
<evidence type="ECO:0000256" key="3">
    <source>
        <dbReference type="ARBA" id="ARBA00022821"/>
    </source>
</evidence>
<dbReference type="EMBL" id="DF973994">
    <property type="protein sequence ID" value="GAU43797.1"/>
    <property type="molecule type" value="Genomic_DNA"/>
</dbReference>
<dbReference type="Pfam" id="PF23282">
    <property type="entry name" value="WHD_ROQ1"/>
    <property type="match status" value="1"/>
</dbReference>
<organism evidence="6 7">
    <name type="scientific">Trifolium subterraneum</name>
    <name type="common">Subterranean clover</name>
    <dbReference type="NCBI Taxonomy" id="3900"/>
    <lineage>
        <taxon>Eukaryota</taxon>
        <taxon>Viridiplantae</taxon>
        <taxon>Streptophyta</taxon>
        <taxon>Embryophyta</taxon>
        <taxon>Tracheophyta</taxon>
        <taxon>Spermatophyta</taxon>
        <taxon>Magnoliopsida</taxon>
        <taxon>eudicotyledons</taxon>
        <taxon>Gunneridae</taxon>
        <taxon>Pentapetalae</taxon>
        <taxon>rosids</taxon>
        <taxon>fabids</taxon>
        <taxon>Fabales</taxon>
        <taxon>Fabaceae</taxon>
        <taxon>Papilionoideae</taxon>
        <taxon>50 kb inversion clade</taxon>
        <taxon>NPAAA clade</taxon>
        <taxon>Hologalegina</taxon>
        <taxon>IRL clade</taxon>
        <taxon>Trifolieae</taxon>
        <taxon>Trifolium</taxon>
    </lineage>
</organism>
<sequence length="949" mass="107481">MSSYTDKKKYDVFLSFRGEDTRATFTSYLHASLINAGIHDFRDDDSLQRGESIYTILQAIEESRIAIIIFSKKYADSRWCLQEFEKIMECRKTKGQIVLPVFYDVDPSEVRHQSGEFGKGFQSLLSRVKEDHEFLQSSMGVFPYEDIKWTELLREVASIAGFVVLNSRNEYKAIQDIVENVTRLLDKTNLFVANNPVGVESRVNDIIQLLDRDIQQSHDVLLLGMWGMGGVGKTTIAKAIYNEIGYKFEGRSFLANIREVWKENAGQAKLQEQLLSDICKEVKTKVPSIEYGIMTLKDRLCHKKVLIILDDVHTLEQLNALCGSHKWFGSGSRIVITTRDINILHGIGVNQVYKMNPMDESEAIELFSWHAFKQASPTKDFAEISTDVVKYSGGLPLALEVLGSYLFDRDVTEWKSVIDKLKIIPNEQVQKKLKISYDLLSDDTVKEIFLDIACFFIGMDRNDVTLILNGCGLFAGIGLSILVERCLVIVDHKNILRMHDLVRDMGREIIREKSPEELEERCRLWLHEDALHILSEQTGTKAIKGLVLKLPGANAKCFSSKAFKKMEKLRLLQLAGVNLDGDFKYLSKNLRWLSWNGFSSTYIPANFYRENLVSIELENSNIKLVWEEDQMMTKLKILNLSHSHFLMHTPDFSYLPNLEKLVLKDCPMLYEVSPSIGDLSKILLIDLEDCVEEDFEDMKSLVSLDVPSSSSHELSSFSNDLPRLQSLSVECSSELQLSRTAAIIADALYATNYKELEPAATTSQVSNMTNSTLTQCYSQVHVSGSKQSLLIQMGMNCDVTNILKGKIVQIMDIKGSDGYLLPGHSYPDWLNFSSAGSSVTFRVPQVEGRNLKTMMCVVYTSTPDNITSDGLKNVLVKNFTKATIQHYKREASVSFEVEEGQRVVSSIEPGNKVEVVVVFENDFVVKNTAVYLVYEEPIGEKVKVYFESQ</sequence>
<dbReference type="Proteomes" id="UP000242715">
    <property type="component" value="Unassembled WGS sequence"/>
</dbReference>
<evidence type="ECO:0000256" key="2">
    <source>
        <dbReference type="ARBA" id="ARBA00022737"/>
    </source>
</evidence>
<dbReference type="InterPro" id="IPR036390">
    <property type="entry name" value="WH_DNA-bd_sf"/>
</dbReference>
<dbReference type="InterPro" id="IPR032675">
    <property type="entry name" value="LRR_dom_sf"/>
</dbReference>
<dbReference type="GO" id="GO:0043531">
    <property type="term" value="F:ADP binding"/>
    <property type="evidence" value="ECO:0007669"/>
    <property type="project" value="InterPro"/>
</dbReference>
<dbReference type="AlphaFoldDB" id="A0A2Z6PH77"/>
<name>A0A2Z6PH77_TRISU</name>
<dbReference type="PRINTS" id="PR00364">
    <property type="entry name" value="DISEASERSIST"/>
</dbReference>
<dbReference type="Gene3D" id="1.10.8.430">
    <property type="entry name" value="Helical domain of apoptotic protease-activating factors"/>
    <property type="match status" value="1"/>
</dbReference>
<dbReference type="PANTHER" id="PTHR11017:SF271">
    <property type="entry name" value="DISEASE RESISTANCE PROTEIN (TIR-NBS-LRR CLASS) FAMILY"/>
    <property type="match status" value="1"/>
</dbReference>
<dbReference type="InterPro" id="IPR035897">
    <property type="entry name" value="Toll_tir_struct_dom_sf"/>
</dbReference>
<dbReference type="SUPFAM" id="SSF52540">
    <property type="entry name" value="P-loop containing nucleoside triphosphate hydrolases"/>
    <property type="match status" value="1"/>
</dbReference>
<accession>A0A2Z6PH77</accession>
<dbReference type="InterPro" id="IPR058192">
    <property type="entry name" value="WHD_ROQ1-like"/>
</dbReference>
<keyword evidence="4" id="KW-0520">NAD</keyword>
<dbReference type="SUPFAM" id="SSF52200">
    <property type="entry name" value="Toll/Interleukin receptor TIR domain"/>
    <property type="match status" value="1"/>
</dbReference>
<evidence type="ECO:0000313" key="7">
    <source>
        <dbReference type="Proteomes" id="UP000242715"/>
    </source>
</evidence>
<dbReference type="Gene3D" id="3.40.50.10140">
    <property type="entry name" value="Toll/interleukin-1 receptor homology (TIR) domain"/>
    <property type="match status" value="1"/>
</dbReference>
<dbReference type="Pfam" id="PF01582">
    <property type="entry name" value="TIR"/>
    <property type="match status" value="1"/>
</dbReference>
<protein>
    <recommendedName>
        <fullName evidence="5">TIR domain-containing protein</fullName>
    </recommendedName>
</protein>
<keyword evidence="1" id="KW-0433">Leucine-rich repeat</keyword>
<dbReference type="OrthoDB" id="1357022at2759"/>
<dbReference type="PANTHER" id="PTHR11017">
    <property type="entry name" value="LEUCINE-RICH REPEAT-CONTAINING PROTEIN"/>
    <property type="match status" value="1"/>
</dbReference>
<dbReference type="GO" id="GO:0007165">
    <property type="term" value="P:signal transduction"/>
    <property type="evidence" value="ECO:0007669"/>
    <property type="project" value="InterPro"/>
</dbReference>
<dbReference type="SUPFAM" id="SSF46785">
    <property type="entry name" value="Winged helix' DNA-binding domain"/>
    <property type="match status" value="1"/>
</dbReference>
<keyword evidence="3" id="KW-0611">Plant defense</keyword>
<dbReference type="PROSITE" id="PS50104">
    <property type="entry name" value="TIR"/>
    <property type="match status" value="1"/>
</dbReference>
<evidence type="ECO:0000313" key="6">
    <source>
        <dbReference type="EMBL" id="GAU43797.1"/>
    </source>
</evidence>
<dbReference type="Gene3D" id="3.40.50.300">
    <property type="entry name" value="P-loop containing nucleotide triphosphate hydrolases"/>
    <property type="match status" value="1"/>
</dbReference>
<evidence type="ECO:0000256" key="4">
    <source>
        <dbReference type="ARBA" id="ARBA00023027"/>
    </source>
</evidence>